<keyword evidence="1" id="KW-0325">Glycoprotein</keyword>
<dbReference type="Proteomes" id="UP000748531">
    <property type="component" value="Unassembled WGS sequence"/>
</dbReference>
<evidence type="ECO:0000256" key="1">
    <source>
        <dbReference type="ARBA" id="ARBA00023180"/>
    </source>
</evidence>
<keyword evidence="2" id="KW-0812">Transmembrane</keyword>
<accession>A0A8J4TRQ6</accession>
<sequence>MILLKLQVYAVDADAGLNGTVRYNVEHVYLYNSTKIPTELFLLNKANSTQTTQLSSQKITNQLFAVDEKEGLVYLKTVLTERDIGKLFSVGIVAHDLGKPIVRSTHATIYVQIDDSTPVGNVNNKLGGSSKTVEQAELHPTRDDGSHLNFYIIISILAISFFVSALLIGGICIALRRRKYQLTRNVHVTNSNGPVVFQMRNELKQTLDKQKNGILNDPCNEVELDTNFTVGKLMDAQKPNCNGPTSLSGVSTATVTEPLVAYRPQMMQLLNVQTCTGSLRSAHLSPIQMVHSSGEGISQMIGTAGSLTRSMPISSESILLCSSPVNPEEFSPNRTQPATAEFVPVFSQPVTLLKYAHPMEIQHLCVHPKQV</sequence>
<evidence type="ECO:0000256" key="2">
    <source>
        <dbReference type="SAM" id="Phobius"/>
    </source>
</evidence>
<organism evidence="3 4">
    <name type="scientific">Paragonimus heterotremus</name>
    <dbReference type="NCBI Taxonomy" id="100268"/>
    <lineage>
        <taxon>Eukaryota</taxon>
        <taxon>Metazoa</taxon>
        <taxon>Spiralia</taxon>
        <taxon>Lophotrochozoa</taxon>
        <taxon>Platyhelminthes</taxon>
        <taxon>Trematoda</taxon>
        <taxon>Digenea</taxon>
        <taxon>Plagiorchiida</taxon>
        <taxon>Troglotremata</taxon>
        <taxon>Troglotrematidae</taxon>
        <taxon>Paragonimus</taxon>
    </lineage>
</organism>
<evidence type="ECO:0008006" key="5">
    <source>
        <dbReference type="Google" id="ProtNLM"/>
    </source>
</evidence>
<dbReference type="Gene3D" id="2.60.40.60">
    <property type="entry name" value="Cadherins"/>
    <property type="match status" value="1"/>
</dbReference>
<proteinExistence type="predicted"/>
<dbReference type="InterPro" id="IPR050174">
    <property type="entry name" value="Protocadherin/Cadherin-CA"/>
</dbReference>
<dbReference type="OrthoDB" id="10470026at2759"/>
<feature type="transmembrane region" description="Helical" evidence="2">
    <location>
        <begin position="150"/>
        <end position="175"/>
    </location>
</feature>
<evidence type="ECO:0000313" key="4">
    <source>
        <dbReference type="Proteomes" id="UP000748531"/>
    </source>
</evidence>
<keyword evidence="4" id="KW-1185">Reference proteome</keyword>
<dbReference type="InterPro" id="IPR015919">
    <property type="entry name" value="Cadherin-like_sf"/>
</dbReference>
<evidence type="ECO:0000313" key="3">
    <source>
        <dbReference type="EMBL" id="KAF5405179.1"/>
    </source>
</evidence>
<comment type="caution">
    <text evidence="3">The sequence shown here is derived from an EMBL/GenBank/DDBJ whole genome shotgun (WGS) entry which is preliminary data.</text>
</comment>
<name>A0A8J4TRQ6_9TREM</name>
<dbReference type="GO" id="GO:0005886">
    <property type="term" value="C:plasma membrane"/>
    <property type="evidence" value="ECO:0007669"/>
    <property type="project" value="TreeGrafter"/>
</dbReference>
<dbReference type="SUPFAM" id="SSF49313">
    <property type="entry name" value="Cadherin-like"/>
    <property type="match status" value="1"/>
</dbReference>
<keyword evidence="2" id="KW-0472">Membrane</keyword>
<dbReference type="EMBL" id="LUCH01000426">
    <property type="protein sequence ID" value="KAF5405179.1"/>
    <property type="molecule type" value="Genomic_DNA"/>
</dbReference>
<reference evidence="3" key="1">
    <citation type="submission" date="2019-05" db="EMBL/GenBank/DDBJ databases">
        <title>Annotation for the trematode Paragonimus heterotremus.</title>
        <authorList>
            <person name="Choi Y.-J."/>
        </authorList>
    </citation>
    <scope>NUCLEOTIDE SEQUENCE</scope>
    <source>
        <strain evidence="3">LC</strain>
    </source>
</reference>
<keyword evidence="2" id="KW-1133">Transmembrane helix</keyword>
<protein>
    <recommendedName>
        <fullName evidence="5">Cadherin domain-containing protein</fullName>
    </recommendedName>
</protein>
<dbReference type="PANTHER" id="PTHR24028">
    <property type="entry name" value="CADHERIN-87A"/>
    <property type="match status" value="1"/>
</dbReference>
<gene>
    <name evidence="3" type="ORF">PHET_01450</name>
</gene>
<dbReference type="GO" id="GO:0005509">
    <property type="term" value="F:calcium ion binding"/>
    <property type="evidence" value="ECO:0007669"/>
    <property type="project" value="InterPro"/>
</dbReference>
<dbReference type="GO" id="GO:0007155">
    <property type="term" value="P:cell adhesion"/>
    <property type="evidence" value="ECO:0007669"/>
    <property type="project" value="TreeGrafter"/>
</dbReference>
<dbReference type="PANTHER" id="PTHR24028:SF11">
    <property type="entry name" value="PROTOCADHERIN-15"/>
    <property type="match status" value="1"/>
</dbReference>
<dbReference type="AlphaFoldDB" id="A0A8J4TRQ6"/>